<dbReference type="AlphaFoldDB" id="A0A8H6IHX0"/>
<proteinExistence type="predicted"/>
<dbReference type="EMBL" id="JACGCI010000002">
    <property type="protein sequence ID" value="KAF6765763.1"/>
    <property type="molecule type" value="Genomic_DNA"/>
</dbReference>
<sequence>MPPKSKIPVSNIDWKANNHEKTWLLLKEAQKDQNYVLLFGLQKNQKTTKDSKIAVAKRIASVVLPVQYAQDQDVAGSRLKGKADDLVKTYKEEVKKLQQTGGGLRTSENASQDANEYLDCYVGPEGPDATTSAKVKNLWQDINKRFPFFATLHRYMSVRPNAVPPAITTGVGPDGRRVLHLQPSNTNAGGSGAPPVPDAVIDPALLAIQAAQEAEAKEATAGTQPTPDPPSGKENTPAVLTGGKRAPKASTFDAEKHVKLAKQNLKTIAPKATLEDVLMYAVKEKNASIKTKHNLKYETENRKLKLDGRAQVLRMVEMGMYTVDEGKRRIEKLDAEAVEVPAPKRMRFDSPIDLSSSSSPACLRSSSPLAEQDDN</sequence>
<dbReference type="OrthoDB" id="3211402at2759"/>
<comment type="caution">
    <text evidence="2">The sequence shown here is derived from an EMBL/GenBank/DDBJ whole genome shotgun (WGS) entry which is preliminary data.</text>
</comment>
<accession>A0A8H6IHX0</accession>
<organism evidence="2 3">
    <name type="scientific">Ephemerocybe angulata</name>
    <dbReference type="NCBI Taxonomy" id="980116"/>
    <lineage>
        <taxon>Eukaryota</taxon>
        <taxon>Fungi</taxon>
        <taxon>Dikarya</taxon>
        <taxon>Basidiomycota</taxon>
        <taxon>Agaricomycotina</taxon>
        <taxon>Agaricomycetes</taxon>
        <taxon>Agaricomycetidae</taxon>
        <taxon>Agaricales</taxon>
        <taxon>Agaricineae</taxon>
        <taxon>Psathyrellaceae</taxon>
        <taxon>Ephemerocybe</taxon>
    </lineage>
</organism>
<evidence type="ECO:0000256" key="1">
    <source>
        <dbReference type="SAM" id="MobiDB-lite"/>
    </source>
</evidence>
<feature type="region of interest" description="Disordered" evidence="1">
    <location>
        <begin position="212"/>
        <end position="250"/>
    </location>
</feature>
<name>A0A8H6IHX0_9AGAR</name>
<keyword evidence="3" id="KW-1185">Reference proteome</keyword>
<dbReference type="Proteomes" id="UP000521943">
    <property type="component" value="Unassembled WGS sequence"/>
</dbReference>
<gene>
    <name evidence="2" type="ORF">DFP72DRAFT_1058323</name>
</gene>
<protein>
    <submittedName>
        <fullName evidence="2">Uncharacterized protein</fullName>
    </submittedName>
</protein>
<evidence type="ECO:0000313" key="3">
    <source>
        <dbReference type="Proteomes" id="UP000521943"/>
    </source>
</evidence>
<reference evidence="2 3" key="1">
    <citation type="submission" date="2020-07" db="EMBL/GenBank/DDBJ databases">
        <title>Comparative genomics of pyrophilous fungi reveals a link between fire events and developmental genes.</title>
        <authorList>
            <consortium name="DOE Joint Genome Institute"/>
            <person name="Steindorff A.S."/>
            <person name="Carver A."/>
            <person name="Calhoun S."/>
            <person name="Stillman K."/>
            <person name="Liu H."/>
            <person name="Lipzen A."/>
            <person name="Pangilinan J."/>
            <person name="Labutti K."/>
            <person name="Bruns T.D."/>
            <person name="Grigoriev I.V."/>
        </authorList>
    </citation>
    <scope>NUCLEOTIDE SEQUENCE [LARGE SCALE GENOMIC DNA]</scope>
    <source>
        <strain evidence="2 3">CBS 144469</strain>
    </source>
</reference>
<feature type="region of interest" description="Disordered" evidence="1">
    <location>
        <begin position="342"/>
        <end position="375"/>
    </location>
</feature>
<feature type="compositionally biased region" description="Low complexity" evidence="1">
    <location>
        <begin position="351"/>
        <end position="369"/>
    </location>
</feature>
<evidence type="ECO:0000313" key="2">
    <source>
        <dbReference type="EMBL" id="KAF6765763.1"/>
    </source>
</evidence>